<dbReference type="Proteomes" id="UP000478052">
    <property type="component" value="Unassembled WGS sequence"/>
</dbReference>
<comment type="caution">
    <text evidence="1">The sequence shown here is derived from an EMBL/GenBank/DDBJ whole genome shotgun (WGS) entry which is preliminary data.</text>
</comment>
<dbReference type="AlphaFoldDB" id="A0A6G0ZB07"/>
<organism evidence="1 2">
    <name type="scientific">Aphis craccivora</name>
    <name type="common">Cowpea aphid</name>
    <dbReference type="NCBI Taxonomy" id="307492"/>
    <lineage>
        <taxon>Eukaryota</taxon>
        <taxon>Metazoa</taxon>
        <taxon>Ecdysozoa</taxon>
        <taxon>Arthropoda</taxon>
        <taxon>Hexapoda</taxon>
        <taxon>Insecta</taxon>
        <taxon>Pterygota</taxon>
        <taxon>Neoptera</taxon>
        <taxon>Paraneoptera</taxon>
        <taxon>Hemiptera</taxon>
        <taxon>Sternorrhyncha</taxon>
        <taxon>Aphidomorpha</taxon>
        <taxon>Aphidoidea</taxon>
        <taxon>Aphididae</taxon>
        <taxon>Aphidini</taxon>
        <taxon>Aphis</taxon>
        <taxon>Aphis</taxon>
    </lineage>
</organism>
<accession>A0A6G0ZB07</accession>
<evidence type="ECO:0000313" key="2">
    <source>
        <dbReference type="Proteomes" id="UP000478052"/>
    </source>
</evidence>
<dbReference type="EMBL" id="VUJU01000854">
    <property type="protein sequence ID" value="KAF0768014.1"/>
    <property type="molecule type" value="Genomic_DNA"/>
</dbReference>
<keyword evidence="2" id="KW-1185">Reference proteome</keyword>
<protein>
    <submittedName>
        <fullName evidence="1">Uncharacterized protein</fullName>
    </submittedName>
</protein>
<reference evidence="1 2" key="1">
    <citation type="submission" date="2019-08" db="EMBL/GenBank/DDBJ databases">
        <title>Whole genome of Aphis craccivora.</title>
        <authorList>
            <person name="Voronova N.V."/>
            <person name="Shulinski R.S."/>
            <person name="Bandarenka Y.V."/>
            <person name="Zhorov D.G."/>
            <person name="Warner D."/>
        </authorList>
    </citation>
    <scope>NUCLEOTIDE SEQUENCE [LARGE SCALE GENOMIC DNA]</scope>
    <source>
        <strain evidence="1">180601</strain>
        <tissue evidence="1">Whole Body</tissue>
    </source>
</reference>
<sequence>MTLMLHRETRLRCRGPVTVRIPEIQIARVRKGAIISSELFTKSKECLCIRLLAATANFLWTSDETRSAPKNGALGRSYTTPSAGRLDGFPYHRMRARPILRGTQQYIETAAAAAVLAAETTRRSDAPTVISNNTKIVRENIRLEVPLVDGGDLQRGSTAIAFEDLAPSLDVRSW</sequence>
<gene>
    <name evidence="1" type="ORF">FWK35_00011645</name>
</gene>
<proteinExistence type="predicted"/>
<evidence type="ECO:0000313" key="1">
    <source>
        <dbReference type="EMBL" id="KAF0768014.1"/>
    </source>
</evidence>
<name>A0A6G0ZB07_APHCR</name>